<protein>
    <submittedName>
        <fullName evidence="2">Uncharacterized protein</fullName>
    </submittedName>
</protein>
<dbReference type="EMBL" id="PDUG01000005">
    <property type="protein sequence ID" value="PIC29737.1"/>
    <property type="molecule type" value="Genomic_DNA"/>
</dbReference>
<keyword evidence="3" id="KW-1185">Reference proteome</keyword>
<feature type="compositionally biased region" description="Basic and acidic residues" evidence="1">
    <location>
        <begin position="1"/>
        <end position="21"/>
    </location>
</feature>
<evidence type="ECO:0000313" key="3">
    <source>
        <dbReference type="Proteomes" id="UP000230233"/>
    </source>
</evidence>
<sequence>MDSRDLDGRTVVDAVRSQDAKPRHKKKATKLRNQFKENFNVFIKMHHGVEAEMFLGNRGTLRKLRRNSKANGL</sequence>
<comment type="caution">
    <text evidence="2">The sequence shown here is derived from an EMBL/GenBank/DDBJ whole genome shotgun (WGS) entry which is preliminary data.</text>
</comment>
<gene>
    <name evidence="2" type="primary">Cnig_chr_V.g21231</name>
    <name evidence="2" type="ORF">B9Z55_021231</name>
</gene>
<reference evidence="3" key="1">
    <citation type="submission" date="2017-10" db="EMBL/GenBank/DDBJ databases">
        <title>Rapid genome shrinkage in a self-fertile nematode reveals novel sperm competition proteins.</title>
        <authorList>
            <person name="Yin D."/>
            <person name="Schwarz E.M."/>
            <person name="Thomas C.G."/>
            <person name="Felde R.L."/>
            <person name="Korf I.F."/>
            <person name="Cutter A.D."/>
            <person name="Schartner C.M."/>
            <person name="Ralston E.J."/>
            <person name="Meyer B.J."/>
            <person name="Haag E.S."/>
        </authorList>
    </citation>
    <scope>NUCLEOTIDE SEQUENCE [LARGE SCALE GENOMIC DNA]</scope>
    <source>
        <strain evidence="3">JU1422</strain>
    </source>
</reference>
<proteinExistence type="predicted"/>
<evidence type="ECO:0000313" key="2">
    <source>
        <dbReference type="EMBL" id="PIC29737.1"/>
    </source>
</evidence>
<name>A0A2G5TR25_9PELO</name>
<accession>A0A2G5TR25</accession>
<evidence type="ECO:0000256" key="1">
    <source>
        <dbReference type="SAM" id="MobiDB-lite"/>
    </source>
</evidence>
<feature type="region of interest" description="Disordered" evidence="1">
    <location>
        <begin position="1"/>
        <end position="28"/>
    </location>
</feature>
<dbReference type="AlphaFoldDB" id="A0A2G5TR25"/>
<dbReference type="Proteomes" id="UP000230233">
    <property type="component" value="Chromosome V"/>
</dbReference>
<organism evidence="2 3">
    <name type="scientific">Caenorhabditis nigoni</name>
    <dbReference type="NCBI Taxonomy" id="1611254"/>
    <lineage>
        <taxon>Eukaryota</taxon>
        <taxon>Metazoa</taxon>
        <taxon>Ecdysozoa</taxon>
        <taxon>Nematoda</taxon>
        <taxon>Chromadorea</taxon>
        <taxon>Rhabditida</taxon>
        <taxon>Rhabditina</taxon>
        <taxon>Rhabditomorpha</taxon>
        <taxon>Rhabditoidea</taxon>
        <taxon>Rhabditidae</taxon>
        <taxon>Peloderinae</taxon>
        <taxon>Caenorhabditis</taxon>
    </lineage>
</organism>